<reference evidence="1 2" key="1">
    <citation type="journal article" date="2021" name="Int. J. Syst. Evol. Microbiol.">
        <title>Bradyrhizobium septentrionale sp. nov. (sv. septentrionale) and Bradyrhizobium quebecense sp. nov. (sv. septentrionale) associated with legumes native to Canada possess rearranged symbiosis genes and numerous insertion sequences.</title>
        <authorList>
            <person name="Bromfield E.S.P."/>
            <person name="Cloutier S."/>
        </authorList>
    </citation>
    <scope>NUCLEOTIDE SEQUENCE [LARGE SCALE GENOMIC DNA]</scope>
    <source>
        <strain evidence="1 2">12S5</strain>
    </source>
</reference>
<dbReference type="EMBL" id="CP088282">
    <property type="protein sequence ID" value="UGY05468.1"/>
    <property type="molecule type" value="Genomic_DNA"/>
</dbReference>
<evidence type="ECO:0000313" key="1">
    <source>
        <dbReference type="EMBL" id="UGY05468.1"/>
    </source>
</evidence>
<sequence length="84" mass="9762">MIDLEPGQMLNWPLNAPHRVENLDTVNISMTISYVNDDIRRAQILHLANGMLRHRFGYTPRSRSIRGPTFFAKQVMQKLLRDGK</sequence>
<proteinExistence type="predicted"/>
<gene>
    <name evidence="1" type="ORF">J4P68_0012345</name>
</gene>
<dbReference type="Proteomes" id="UP000692816">
    <property type="component" value="Chromosome"/>
</dbReference>
<evidence type="ECO:0000313" key="2">
    <source>
        <dbReference type="Proteomes" id="UP000692816"/>
    </source>
</evidence>
<name>A0ACD3VG91_9BRAD</name>
<accession>A0ACD3VG91</accession>
<keyword evidence="2" id="KW-1185">Reference proteome</keyword>
<organism evidence="1 2">
    <name type="scientific">Bradyrhizobium quebecense</name>
    <dbReference type="NCBI Taxonomy" id="2748629"/>
    <lineage>
        <taxon>Bacteria</taxon>
        <taxon>Pseudomonadati</taxon>
        <taxon>Pseudomonadota</taxon>
        <taxon>Alphaproteobacteria</taxon>
        <taxon>Hyphomicrobiales</taxon>
        <taxon>Nitrobacteraceae</taxon>
        <taxon>Bradyrhizobium</taxon>
    </lineage>
</organism>
<protein>
    <submittedName>
        <fullName evidence="1">Uncharacterized protein</fullName>
    </submittedName>
</protein>